<dbReference type="Pfam" id="PF03168">
    <property type="entry name" value="LEA_2"/>
    <property type="match status" value="1"/>
</dbReference>
<keyword evidence="1" id="KW-0472">Membrane</keyword>
<organism evidence="3 4">
    <name type="scientific">Perilla frutescens var. hirtella</name>
    <name type="common">Perilla citriodora</name>
    <name type="synonym">Perilla setoyensis</name>
    <dbReference type="NCBI Taxonomy" id="608512"/>
    <lineage>
        <taxon>Eukaryota</taxon>
        <taxon>Viridiplantae</taxon>
        <taxon>Streptophyta</taxon>
        <taxon>Embryophyta</taxon>
        <taxon>Tracheophyta</taxon>
        <taxon>Spermatophyta</taxon>
        <taxon>Magnoliopsida</taxon>
        <taxon>eudicotyledons</taxon>
        <taxon>Gunneridae</taxon>
        <taxon>Pentapetalae</taxon>
        <taxon>asterids</taxon>
        <taxon>lamiids</taxon>
        <taxon>Lamiales</taxon>
        <taxon>Lamiaceae</taxon>
        <taxon>Nepetoideae</taxon>
        <taxon>Elsholtzieae</taxon>
        <taxon>Perilla</taxon>
    </lineage>
</organism>
<sequence length="226" mass="24926">MSRKAHFSTKFQFFNKQYHFRASASERSTVQQSSTSTATSAAAATAPDVKNKRVKCMLYTLLFIIFQIVATVTIFAVIAVKVRTPKFRVGEAKLTNYIVQPSALRATLNAEFTVKNTNFGPYKYGSTAVDFFYRGTKIGEVFVPSSKAGRRSTKKIWGSVDVDLALSSNPQLSGDYSAGLVPITSSAKMSGRVEVMLVTKKSRSTDMNCSMYIVTATQTIWNIVCE</sequence>
<name>A0AAD4ITS7_PERFH</name>
<dbReference type="AlphaFoldDB" id="A0AAD4ITS7"/>
<keyword evidence="1" id="KW-0812">Transmembrane</keyword>
<feature type="transmembrane region" description="Helical" evidence="1">
    <location>
        <begin position="58"/>
        <end position="80"/>
    </location>
</feature>
<reference evidence="3 4" key="1">
    <citation type="journal article" date="2021" name="Nat. Commun.">
        <title>Incipient diploidization of the medicinal plant Perilla within 10,000 years.</title>
        <authorList>
            <person name="Zhang Y."/>
            <person name="Shen Q."/>
            <person name="Leng L."/>
            <person name="Zhang D."/>
            <person name="Chen S."/>
            <person name="Shi Y."/>
            <person name="Ning Z."/>
            <person name="Chen S."/>
        </authorList>
    </citation>
    <scope>NUCLEOTIDE SEQUENCE [LARGE SCALE GENOMIC DNA]</scope>
    <source>
        <strain evidence="4">cv. PC099</strain>
    </source>
</reference>
<evidence type="ECO:0000313" key="3">
    <source>
        <dbReference type="EMBL" id="KAH6821001.1"/>
    </source>
</evidence>
<keyword evidence="1" id="KW-1133">Transmembrane helix</keyword>
<comment type="caution">
    <text evidence="3">The sequence shown here is derived from an EMBL/GenBank/DDBJ whole genome shotgun (WGS) entry which is preliminary data.</text>
</comment>
<dbReference type="InterPro" id="IPR055301">
    <property type="entry name" value="Lea14-like_2"/>
</dbReference>
<evidence type="ECO:0000313" key="4">
    <source>
        <dbReference type="Proteomes" id="UP001190926"/>
    </source>
</evidence>
<dbReference type="InterPro" id="IPR004864">
    <property type="entry name" value="LEA_2"/>
</dbReference>
<gene>
    <name evidence="3" type="ORF">C2S53_017044</name>
</gene>
<keyword evidence="4" id="KW-1185">Reference proteome</keyword>
<dbReference type="PANTHER" id="PTHR31852">
    <property type="entry name" value="LATE EMBRYOGENESIS ABUNDANT (LEA) HYDROXYPROLINE-RICH GLYCOPROTEIN FAMILY"/>
    <property type="match status" value="1"/>
</dbReference>
<evidence type="ECO:0000256" key="1">
    <source>
        <dbReference type="SAM" id="Phobius"/>
    </source>
</evidence>
<accession>A0AAD4ITS7</accession>
<protein>
    <recommendedName>
        <fullName evidence="2">Late embryogenesis abundant protein LEA-2 subgroup domain-containing protein</fullName>
    </recommendedName>
</protein>
<feature type="domain" description="Late embryogenesis abundant protein LEA-2 subgroup" evidence="2">
    <location>
        <begin position="112"/>
        <end position="210"/>
    </location>
</feature>
<dbReference type="Proteomes" id="UP001190926">
    <property type="component" value="Unassembled WGS sequence"/>
</dbReference>
<evidence type="ECO:0000259" key="2">
    <source>
        <dbReference type="Pfam" id="PF03168"/>
    </source>
</evidence>
<dbReference type="EMBL" id="SDAM02002865">
    <property type="protein sequence ID" value="KAH6821001.1"/>
    <property type="molecule type" value="Genomic_DNA"/>
</dbReference>
<proteinExistence type="predicted"/>